<evidence type="ECO:0000313" key="3">
    <source>
        <dbReference type="Proteomes" id="UP000032141"/>
    </source>
</evidence>
<dbReference type="EnsemblPlants" id="Bo9g161780.1">
    <property type="protein sequence ID" value="Bo9g161780.1"/>
    <property type="gene ID" value="Bo9g161780"/>
</dbReference>
<evidence type="ECO:0000313" key="2">
    <source>
        <dbReference type="EnsemblPlants" id="Bo9g161780.1"/>
    </source>
</evidence>
<reference evidence="2 3" key="1">
    <citation type="journal article" date="2014" name="Genome Biol.">
        <title>Transcriptome and methylome profiling reveals relics of genome dominance in the mesopolyploid Brassica oleracea.</title>
        <authorList>
            <person name="Parkin I.A."/>
            <person name="Koh C."/>
            <person name="Tang H."/>
            <person name="Robinson S.J."/>
            <person name="Kagale S."/>
            <person name="Clarke W.E."/>
            <person name="Town C.D."/>
            <person name="Nixon J."/>
            <person name="Krishnakumar V."/>
            <person name="Bidwell S.L."/>
            <person name="Denoeud F."/>
            <person name="Belcram H."/>
            <person name="Links M.G."/>
            <person name="Just J."/>
            <person name="Clarke C."/>
            <person name="Bender T."/>
            <person name="Huebert T."/>
            <person name="Mason A.S."/>
            <person name="Pires J.C."/>
            <person name="Barker G."/>
            <person name="Moore J."/>
            <person name="Walley P.G."/>
            <person name="Manoli S."/>
            <person name="Batley J."/>
            <person name="Edwards D."/>
            <person name="Nelson M.N."/>
            <person name="Wang X."/>
            <person name="Paterson A.H."/>
            <person name="King G."/>
            <person name="Bancroft I."/>
            <person name="Chalhoub B."/>
            <person name="Sharpe A.G."/>
        </authorList>
    </citation>
    <scope>NUCLEOTIDE SEQUENCE</scope>
    <source>
        <strain evidence="2 3">cv. TO1000</strain>
    </source>
</reference>
<organism evidence="2 3">
    <name type="scientific">Brassica oleracea var. oleracea</name>
    <dbReference type="NCBI Taxonomy" id="109376"/>
    <lineage>
        <taxon>Eukaryota</taxon>
        <taxon>Viridiplantae</taxon>
        <taxon>Streptophyta</taxon>
        <taxon>Embryophyta</taxon>
        <taxon>Tracheophyta</taxon>
        <taxon>Spermatophyta</taxon>
        <taxon>Magnoliopsida</taxon>
        <taxon>eudicotyledons</taxon>
        <taxon>Gunneridae</taxon>
        <taxon>Pentapetalae</taxon>
        <taxon>rosids</taxon>
        <taxon>malvids</taxon>
        <taxon>Brassicales</taxon>
        <taxon>Brassicaceae</taxon>
        <taxon>Brassiceae</taxon>
        <taxon>Brassica</taxon>
    </lineage>
</organism>
<proteinExistence type="predicted"/>
<feature type="compositionally biased region" description="Basic residues" evidence="1">
    <location>
        <begin position="1"/>
        <end position="13"/>
    </location>
</feature>
<reference evidence="2" key="2">
    <citation type="submission" date="2015-03" db="UniProtKB">
        <authorList>
            <consortium name="EnsemblPlants"/>
        </authorList>
    </citation>
    <scope>IDENTIFICATION</scope>
</reference>
<feature type="region of interest" description="Disordered" evidence="1">
    <location>
        <begin position="1"/>
        <end position="33"/>
    </location>
</feature>
<dbReference type="Gramene" id="Bo9g161780.1">
    <property type="protein sequence ID" value="Bo9g161780.1"/>
    <property type="gene ID" value="Bo9g161780"/>
</dbReference>
<dbReference type="AlphaFoldDB" id="A0A0D3EEX7"/>
<feature type="compositionally biased region" description="Basic and acidic residues" evidence="1">
    <location>
        <begin position="56"/>
        <end position="80"/>
    </location>
</feature>
<feature type="region of interest" description="Disordered" evidence="1">
    <location>
        <begin position="49"/>
        <end position="80"/>
    </location>
</feature>
<accession>A0A0D3EEX7</accession>
<protein>
    <submittedName>
        <fullName evidence="2">Uncharacterized protein</fullName>
    </submittedName>
</protein>
<evidence type="ECO:0000256" key="1">
    <source>
        <dbReference type="SAM" id="MobiDB-lite"/>
    </source>
</evidence>
<keyword evidence="3" id="KW-1185">Reference proteome</keyword>
<dbReference type="HOGENOM" id="CLU_2593106_0_0_1"/>
<name>A0A0D3EEX7_BRAOL</name>
<dbReference type="Proteomes" id="UP000032141">
    <property type="component" value="Chromosome C9"/>
</dbReference>
<sequence length="80" mass="9190">MKSHRWQHQHTKVQKSSCLSSHHSSSHIRPIREASVIDFRRASQEKLVRFGGESSGHGDYRDELQSTYRGGEERDAGREA</sequence>